<feature type="transmembrane region" description="Helical" evidence="6">
    <location>
        <begin position="169"/>
        <end position="190"/>
    </location>
</feature>
<evidence type="ECO:0000256" key="5">
    <source>
        <dbReference type="ARBA" id="ARBA00023136"/>
    </source>
</evidence>
<protein>
    <submittedName>
        <fullName evidence="7">Cytosine permease</fullName>
    </submittedName>
</protein>
<comment type="similarity">
    <text evidence="2">Belongs to the purine-cytosine permease (2.A.39) family.</text>
</comment>
<keyword evidence="5 6" id="KW-0472">Membrane</keyword>
<evidence type="ECO:0000256" key="6">
    <source>
        <dbReference type="SAM" id="Phobius"/>
    </source>
</evidence>
<evidence type="ECO:0000256" key="2">
    <source>
        <dbReference type="ARBA" id="ARBA00008974"/>
    </source>
</evidence>
<dbReference type="PANTHER" id="PTHR30569:SF0">
    <property type="entry name" value="CYTOSINE PERMEASE"/>
    <property type="match status" value="1"/>
</dbReference>
<evidence type="ECO:0000256" key="1">
    <source>
        <dbReference type="ARBA" id="ARBA00004141"/>
    </source>
</evidence>
<keyword evidence="3 6" id="KW-0812">Transmembrane</keyword>
<keyword evidence="4 6" id="KW-1133">Transmembrane helix</keyword>
<dbReference type="AlphaFoldDB" id="A0A7X0S007"/>
<comment type="caution">
    <text evidence="7">The sequence shown here is derived from an EMBL/GenBank/DDBJ whole genome shotgun (WGS) entry which is preliminary data.</text>
</comment>
<dbReference type="InterPro" id="IPR001248">
    <property type="entry name" value="Pur-cyt_permease"/>
</dbReference>
<feature type="transmembrane region" description="Helical" evidence="6">
    <location>
        <begin position="325"/>
        <end position="344"/>
    </location>
</feature>
<dbReference type="InterPro" id="IPR030191">
    <property type="entry name" value="CodB"/>
</dbReference>
<evidence type="ECO:0000313" key="8">
    <source>
        <dbReference type="Proteomes" id="UP000547209"/>
    </source>
</evidence>
<name>A0A7X0S007_9BACL</name>
<feature type="transmembrane region" description="Helical" evidence="6">
    <location>
        <begin position="356"/>
        <end position="376"/>
    </location>
</feature>
<feature type="transmembrane region" description="Helical" evidence="6">
    <location>
        <begin position="388"/>
        <end position="407"/>
    </location>
</feature>
<feature type="transmembrane region" description="Helical" evidence="6">
    <location>
        <begin position="65"/>
        <end position="85"/>
    </location>
</feature>
<dbReference type="RefSeq" id="WP_185673506.1">
    <property type="nucleotide sequence ID" value="NZ_JACJVP010000089.1"/>
</dbReference>
<evidence type="ECO:0000256" key="3">
    <source>
        <dbReference type="ARBA" id="ARBA00022692"/>
    </source>
</evidence>
<dbReference type="EMBL" id="JACJVP010000089">
    <property type="protein sequence ID" value="MBB6675661.1"/>
    <property type="molecule type" value="Genomic_DNA"/>
</dbReference>
<feature type="transmembrane region" description="Helical" evidence="6">
    <location>
        <begin position="251"/>
        <end position="271"/>
    </location>
</feature>
<dbReference type="Pfam" id="PF02133">
    <property type="entry name" value="Transp_cyt_pur"/>
    <property type="match status" value="1"/>
</dbReference>
<dbReference type="Gene3D" id="1.10.4160.10">
    <property type="entry name" value="Hydantoin permease"/>
    <property type="match status" value="1"/>
</dbReference>
<keyword evidence="8" id="KW-1185">Reference proteome</keyword>
<accession>A0A7X0S007</accession>
<feature type="transmembrane region" description="Helical" evidence="6">
    <location>
        <begin position="35"/>
        <end position="59"/>
    </location>
</feature>
<evidence type="ECO:0000313" key="7">
    <source>
        <dbReference type="EMBL" id="MBB6675661.1"/>
    </source>
</evidence>
<feature type="transmembrane region" description="Helical" evidence="6">
    <location>
        <begin position="283"/>
        <end position="304"/>
    </location>
</feature>
<proteinExistence type="inferred from homology"/>
<sequence>MSEALKNTVSAGSAGVEDYSITAVPGDERKSVLNIAVTCCAWIISMSTLFAGGALASGLTFGQSLLAGALGMLILAVIGFFQGWMGAKYGVSTTVLARHAFGRAGAGLFGLVLSITLGIGWFAWQIAFFGLTIEQMFPDAWFADHTVAMVWGGILMLTTAFIGYKGLAAISFIAVPLVFILSIWGIVAAVDHAGSFDALLHAQPSSGTGMTLFAGITLVVGNAALGAVVFPDITRYGKTPLKGGLGASLGYFLGGLFCVGAGAAITLAAQVPGLGSTPNIPAAMAQIGLGFFAFLILVFAQWTTNDNNLYTGALGLRNVVKLPKFVLVLAMGLAGIAIAVVGIQDQFVPFLNTLGTYVPPIAGIMVADHWIVGPYIRRSPYRFGPGTEYATINFVAILVVVLAGFIASKLSFGIGPINAVVIGFAGYVAIVYLFRLFHIPYSIGNRREDASGF</sequence>
<comment type="subcellular location">
    <subcellularLocation>
        <location evidence="1">Membrane</location>
        <topology evidence="1">Multi-pass membrane protein</topology>
    </subcellularLocation>
</comment>
<dbReference type="GO" id="GO:0015209">
    <property type="term" value="F:cytosine transmembrane transporter activity"/>
    <property type="evidence" value="ECO:0007669"/>
    <property type="project" value="InterPro"/>
</dbReference>
<evidence type="ECO:0000256" key="4">
    <source>
        <dbReference type="ARBA" id="ARBA00022989"/>
    </source>
</evidence>
<gene>
    <name evidence="7" type="ORF">H7C19_33865</name>
</gene>
<feature type="transmembrane region" description="Helical" evidence="6">
    <location>
        <begin position="210"/>
        <end position="230"/>
    </location>
</feature>
<feature type="transmembrane region" description="Helical" evidence="6">
    <location>
        <begin position="413"/>
        <end position="437"/>
    </location>
</feature>
<feature type="transmembrane region" description="Helical" evidence="6">
    <location>
        <begin position="106"/>
        <end position="128"/>
    </location>
</feature>
<dbReference type="GO" id="GO:0005886">
    <property type="term" value="C:plasma membrane"/>
    <property type="evidence" value="ECO:0007669"/>
    <property type="project" value="TreeGrafter"/>
</dbReference>
<organism evidence="7 8">
    <name type="scientific">Cohnella nanjingensis</name>
    <dbReference type="NCBI Taxonomy" id="1387779"/>
    <lineage>
        <taxon>Bacteria</taxon>
        <taxon>Bacillati</taxon>
        <taxon>Bacillota</taxon>
        <taxon>Bacilli</taxon>
        <taxon>Bacillales</taxon>
        <taxon>Paenibacillaceae</taxon>
        <taxon>Cohnella</taxon>
    </lineage>
</organism>
<dbReference type="PANTHER" id="PTHR30569">
    <property type="entry name" value="CYTOSINE TRANSPORTER CODB"/>
    <property type="match status" value="1"/>
</dbReference>
<feature type="transmembrane region" description="Helical" evidence="6">
    <location>
        <begin position="140"/>
        <end position="162"/>
    </location>
</feature>
<dbReference type="Proteomes" id="UP000547209">
    <property type="component" value="Unassembled WGS sequence"/>
</dbReference>
<reference evidence="7 8" key="1">
    <citation type="submission" date="2020-08" db="EMBL/GenBank/DDBJ databases">
        <title>Cohnella phylogeny.</title>
        <authorList>
            <person name="Dunlap C."/>
        </authorList>
    </citation>
    <scope>NUCLEOTIDE SEQUENCE [LARGE SCALE GENOMIC DNA]</scope>
    <source>
        <strain evidence="7 8">DSM 28246</strain>
    </source>
</reference>